<dbReference type="EMBL" id="KV744853">
    <property type="protein sequence ID" value="OCK83757.1"/>
    <property type="molecule type" value="Genomic_DNA"/>
</dbReference>
<gene>
    <name evidence="1" type="ORF">K432DRAFT_423125</name>
</gene>
<accession>A0A8E2EGW1</accession>
<dbReference type="AlphaFoldDB" id="A0A8E2EGW1"/>
<evidence type="ECO:0000313" key="1">
    <source>
        <dbReference type="EMBL" id="OCK83757.1"/>
    </source>
</evidence>
<protein>
    <submittedName>
        <fullName evidence="1">Uncharacterized protein</fullName>
    </submittedName>
</protein>
<sequence length="156" mass="18511">MSYQPPFTLHDELRMMYEWIHLERPFQRLRFTLDNLSVGVLQEGLRHLRRLISSSIAKDLALQRAWRAQLAKHQYTEQGFAYAGWSWHAPPEEAVERLERSALMTFLLIDASIYDAVSDSVWRWEKEVDARQQRQCLNVEDGIWEEDDSNMDVMAR</sequence>
<organism evidence="1 2">
    <name type="scientific">Lepidopterella palustris CBS 459.81</name>
    <dbReference type="NCBI Taxonomy" id="1314670"/>
    <lineage>
        <taxon>Eukaryota</taxon>
        <taxon>Fungi</taxon>
        <taxon>Dikarya</taxon>
        <taxon>Ascomycota</taxon>
        <taxon>Pezizomycotina</taxon>
        <taxon>Dothideomycetes</taxon>
        <taxon>Pleosporomycetidae</taxon>
        <taxon>Mytilinidiales</taxon>
        <taxon>Argynnaceae</taxon>
        <taxon>Lepidopterella</taxon>
    </lineage>
</organism>
<name>A0A8E2EGW1_9PEZI</name>
<proteinExistence type="predicted"/>
<keyword evidence="2" id="KW-1185">Reference proteome</keyword>
<evidence type="ECO:0000313" key="2">
    <source>
        <dbReference type="Proteomes" id="UP000250266"/>
    </source>
</evidence>
<dbReference type="OrthoDB" id="3867554at2759"/>
<reference evidence="1 2" key="1">
    <citation type="journal article" date="2016" name="Nat. Commun.">
        <title>Ectomycorrhizal ecology is imprinted in the genome of the dominant symbiotic fungus Cenococcum geophilum.</title>
        <authorList>
            <consortium name="DOE Joint Genome Institute"/>
            <person name="Peter M."/>
            <person name="Kohler A."/>
            <person name="Ohm R.A."/>
            <person name="Kuo A."/>
            <person name="Krutzmann J."/>
            <person name="Morin E."/>
            <person name="Arend M."/>
            <person name="Barry K.W."/>
            <person name="Binder M."/>
            <person name="Choi C."/>
            <person name="Clum A."/>
            <person name="Copeland A."/>
            <person name="Grisel N."/>
            <person name="Haridas S."/>
            <person name="Kipfer T."/>
            <person name="LaButti K."/>
            <person name="Lindquist E."/>
            <person name="Lipzen A."/>
            <person name="Maire R."/>
            <person name="Meier B."/>
            <person name="Mihaltcheva S."/>
            <person name="Molinier V."/>
            <person name="Murat C."/>
            <person name="Poggeler S."/>
            <person name="Quandt C.A."/>
            <person name="Sperisen C."/>
            <person name="Tritt A."/>
            <person name="Tisserant E."/>
            <person name="Crous P.W."/>
            <person name="Henrissat B."/>
            <person name="Nehls U."/>
            <person name="Egli S."/>
            <person name="Spatafora J.W."/>
            <person name="Grigoriev I.V."/>
            <person name="Martin F.M."/>
        </authorList>
    </citation>
    <scope>NUCLEOTIDE SEQUENCE [LARGE SCALE GENOMIC DNA]</scope>
    <source>
        <strain evidence="1 2">CBS 459.81</strain>
    </source>
</reference>
<dbReference type="Proteomes" id="UP000250266">
    <property type="component" value="Unassembled WGS sequence"/>
</dbReference>